<keyword evidence="1" id="KW-0812">Transmembrane</keyword>
<sequence length="233" mass="26791">DYHTDKKNPRSKKKVWVPVIPEKPFQITLTESQASMLTDFATFQKNVIVECKEAVTNSGVKIKESLEIGTPKIEWTVTIPCFPGFPSESPYILNNKHNYDVWLQALSDLGLHHANLYHEPSECAIKPYPINLRLEPRQLAFWQRTKSGWMRQNMLLLPSWIQMLTPKTSDDQDEMDLDALEMLPPSQVFKFSAPWKYTLMIAEALLVLLTHVAIPLVAPIPLHLPKKITFKIM</sequence>
<accession>A0A0L6UJR3</accession>
<evidence type="ECO:0000313" key="2">
    <source>
        <dbReference type="EMBL" id="KNZ48753.1"/>
    </source>
</evidence>
<gene>
    <name evidence="2" type="ORF">VP01_5431g1</name>
</gene>
<dbReference type="EMBL" id="LAVV01010644">
    <property type="protein sequence ID" value="KNZ48753.1"/>
    <property type="molecule type" value="Genomic_DNA"/>
</dbReference>
<keyword evidence="1" id="KW-1133">Transmembrane helix</keyword>
<keyword evidence="1" id="KW-0472">Membrane</keyword>
<keyword evidence="3" id="KW-1185">Reference proteome</keyword>
<dbReference type="Proteomes" id="UP000037035">
    <property type="component" value="Unassembled WGS sequence"/>
</dbReference>
<evidence type="ECO:0000313" key="3">
    <source>
        <dbReference type="Proteomes" id="UP000037035"/>
    </source>
</evidence>
<feature type="non-terminal residue" evidence="2">
    <location>
        <position position="1"/>
    </location>
</feature>
<dbReference type="AlphaFoldDB" id="A0A0L6UJR3"/>
<dbReference type="VEuPathDB" id="FungiDB:VP01_5431g1"/>
<reference evidence="2 3" key="1">
    <citation type="submission" date="2015-08" db="EMBL/GenBank/DDBJ databases">
        <title>Next Generation Sequencing and Analysis of the Genome of Puccinia sorghi L Schw, the Causal Agent of Maize Common Rust.</title>
        <authorList>
            <person name="Rochi L."/>
            <person name="Burguener G."/>
            <person name="Darino M."/>
            <person name="Turjanski A."/>
            <person name="Kreff E."/>
            <person name="Dieguez M.J."/>
            <person name="Sacco F."/>
        </authorList>
    </citation>
    <scope>NUCLEOTIDE SEQUENCE [LARGE SCALE GENOMIC DNA]</scope>
    <source>
        <strain evidence="2 3">RO10H11247</strain>
    </source>
</reference>
<organism evidence="2 3">
    <name type="scientific">Puccinia sorghi</name>
    <dbReference type="NCBI Taxonomy" id="27349"/>
    <lineage>
        <taxon>Eukaryota</taxon>
        <taxon>Fungi</taxon>
        <taxon>Dikarya</taxon>
        <taxon>Basidiomycota</taxon>
        <taxon>Pucciniomycotina</taxon>
        <taxon>Pucciniomycetes</taxon>
        <taxon>Pucciniales</taxon>
        <taxon>Pucciniaceae</taxon>
        <taxon>Puccinia</taxon>
    </lineage>
</organism>
<feature type="transmembrane region" description="Helical" evidence="1">
    <location>
        <begin position="197"/>
        <end position="224"/>
    </location>
</feature>
<comment type="caution">
    <text evidence="2">The sequence shown here is derived from an EMBL/GenBank/DDBJ whole genome shotgun (WGS) entry which is preliminary data.</text>
</comment>
<name>A0A0L6UJR3_9BASI</name>
<protein>
    <submittedName>
        <fullName evidence="2">Uncharacterized protein</fullName>
    </submittedName>
</protein>
<proteinExistence type="predicted"/>
<evidence type="ECO:0000256" key="1">
    <source>
        <dbReference type="SAM" id="Phobius"/>
    </source>
</evidence>